<dbReference type="SMART" id="SM00739">
    <property type="entry name" value="KOW"/>
    <property type="match status" value="1"/>
</dbReference>
<dbReference type="InterPro" id="IPR036735">
    <property type="entry name" value="NGN_dom_sf"/>
</dbReference>
<dbReference type="AlphaFoldDB" id="A0A5C5WRG7"/>
<accession>A0A5C5WRG7</accession>
<name>A0A5C5WRG7_9BACT</name>
<dbReference type="GO" id="GO:0005829">
    <property type="term" value="C:cytosol"/>
    <property type="evidence" value="ECO:0007669"/>
    <property type="project" value="TreeGrafter"/>
</dbReference>
<dbReference type="PANTHER" id="PTHR30265:SF2">
    <property type="entry name" value="TRANSCRIPTION TERMINATION_ANTITERMINATION PROTEIN NUSG"/>
    <property type="match status" value="1"/>
</dbReference>
<dbReference type="PANTHER" id="PTHR30265">
    <property type="entry name" value="RHO-INTERACTING TRANSCRIPTION TERMINATION FACTOR NUSG"/>
    <property type="match status" value="1"/>
</dbReference>
<evidence type="ECO:0000313" key="6">
    <source>
        <dbReference type="Proteomes" id="UP000316598"/>
    </source>
</evidence>
<protein>
    <submittedName>
        <fullName evidence="5">Transcriptional activator RfaH</fullName>
    </submittedName>
</protein>
<dbReference type="Pfam" id="PF02357">
    <property type="entry name" value="NusG"/>
    <property type="match status" value="1"/>
</dbReference>
<keyword evidence="3" id="KW-0804">Transcription</keyword>
<keyword evidence="2" id="KW-0805">Transcription regulation</keyword>
<evidence type="ECO:0000259" key="4">
    <source>
        <dbReference type="SMART" id="SM00739"/>
    </source>
</evidence>
<dbReference type="SUPFAM" id="SSF50104">
    <property type="entry name" value="Translation proteins SH3-like domain"/>
    <property type="match status" value="1"/>
</dbReference>
<dbReference type="InterPro" id="IPR005824">
    <property type="entry name" value="KOW"/>
</dbReference>
<evidence type="ECO:0000256" key="3">
    <source>
        <dbReference type="ARBA" id="ARBA00023163"/>
    </source>
</evidence>
<dbReference type="Proteomes" id="UP000316598">
    <property type="component" value="Unassembled WGS sequence"/>
</dbReference>
<evidence type="ECO:0000313" key="5">
    <source>
        <dbReference type="EMBL" id="TWT52633.1"/>
    </source>
</evidence>
<organism evidence="5 6">
    <name type="scientific">Rubripirellula amarantea</name>
    <dbReference type="NCBI Taxonomy" id="2527999"/>
    <lineage>
        <taxon>Bacteria</taxon>
        <taxon>Pseudomonadati</taxon>
        <taxon>Planctomycetota</taxon>
        <taxon>Planctomycetia</taxon>
        <taxon>Pirellulales</taxon>
        <taxon>Pirellulaceae</taxon>
        <taxon>Rubripirellula</taxon>
    </lineage>
</organism>
<proteinExistence type="predicted"/>
<dbReference type="InterPro" id="IPR006645">
    <property type="entry name" value="NGN-like_dom"/>
</dbReference>
<dbReference type="GO" id="GO:0031564">
    <property type="term" value="P:transcription antitermination"/>
    <property type="evidence" value="ECO:0007669"/>
    <property type="project" value="UniProtKB-KW"/>
</dbReference>
<sequence length="167" mass="19096">MYTKSRQEKQLMRRLRQADVPHYAPQIASRRRSPAGRIRVTYQPLFASYVFVCGDDEARYQSVCTDCVRQASPIEDVEQFVTDLRQIQSLINMDVPLTIEARIEPGEMVRVKSGVFAGYEGVVLKRTQETRLLVCVRFMEQGVSVKLDDCQLLPLGKVDSRPIDGRD</sequence>
<evidence type="ECO:0000256" key="1">
    <source>
        <dbReference type="ARBA" id="ARBA00022814"/>
    </source>
</evidence>
<dbReference type="EMBL" id="SJPI01000001">
    <property type="protein sequence ID" value="TWT52633.1"/>
    <property type="molecule type" value="Genomic_DNA"/>
</dbReference>
<keyword evidence="6" id="KW-1185">Reference proteome</keyword>
<evidence type="ECO:0000256" key="2">
    <source>
        <dbReference type="ARBA" id="ARBA00023015"/>
    </source>
</evidence>
<comment type="caution">
    <text evidence="5">The sequence shown here is derived from an EMBL/GenBank/DDBJ whole genome shotgun (WGS) entry which is preliminary data.</text>
</comment>
<reference evidence="5 6" key="1">
    <citation type="submission" date="2019-02" db="EMBL/GenBank/DDBJ databases">
        <title>Deep-cultivation of Planctomycetes and their phenomic and genomic characterization uncovers novel biology.</title>
        <authorList>
            <person name="Wiegand S."/>
            <person name="Jogler M."/>
            <person name="Boedeker C."/>
            <person name="Pinto D."/>
            <person name="Vollmers J."/>
            <person name="Rivas-Marin E."/>
            <person name="Kohn T."/>
            <person name="Peeters S.H."/>
            <person name="Heuer A."/>
            <person name="Rast P."/>
            <person name="Oberbeckmann S."/>
            <person name="Bunk B."/>
            <person name="Jeske O."/>
            <person name="Meyerdierks A."/>
            <person name="Storesund J.E."/>
            <person name="Kallscheuer N."/>
            <person name="Luecker S."/>
            <person name="Lage O.M."/>
            <person name="Pohl T."/>
            <person name="Merkel B.J."/>
            <person name="Hornburger P."/>
            <person name="Mueller R.-W."/>
            <person name="Bruemmer F."/>
            <person name="Labrenz M."/>
            <person name="Spormann A.M."/>
            <person name="Op Den Camp H."/>
            <person name="Overmann J."/>
            <person name="Amann R."/>
            <person name="Jetten M.S.M."/>
            <person name="Mascher T."/>
            <person name="Medema M.H."/>
            <person name="Devos D.P."/>
            <person name="Kaster A.-K."/>
            <person name="Ovreas L."/>
            <person name="Rohde M."/>
            <person name="Galperin M.Y."/>
            <person name="Jogler C."/>
        </authorList>
    </citation>
    <scope>NUCLEOTIDE SEQUENCE [LARGE SCALE GENOMIC DNA]</scope>
    <source>
        <strain evidence="5 6">Pla22</strain>
    </source>
</reference>
<dbReference type="Gene3D" id="3.30.70.940">
    <property type="entry name" value="NusG, N-terminal domain"/>
    <property type="match status" value="1"/>
</dbReference>
<keyword evidence="1" id="KW-0889">Transcription antitermination</keyword>
<dbReference type="GO" id="GO:0006354">
    <property type="term" value="P:DNA-templated transcription elongation"/>
    <property type="evidence" value="ECO:0007669"/>
    <property type="project" value="InterPro"/>
</dbReference>
<dbReference type="InterPro" id="IPR043425">
    <property type="entry name" value="NusG-like"/>
</dbReference>
<dbReference type="CDD" id="cd09895">
    <property type="entry name" value="NGN_SP_UpxY"/>
    <property type="match status" value="1"/>
</dbReference>
<gene>
    <name evidence="5" type="ORF">Pla22_02590</name>
</gene>
<feature type="domain" description="KOW" evidence="4">
    <location>
        <begin position="102"/>
        <end position="129"/>
    </location>
</feature>
<dbReference type="InterPro" id="IPR008991">
    <property type="entry name" value="Translation_prot_SH3-like_sf"/>
</dbReference>
<dbReference type="SUPFAM" id="SSF82679">
    <property type="entry name" value="N-utilization substance G protein NusG, N-terminal domain"/>
    <property type="match status" value="1"/>
</dbReference>